<keyword evidence="1" id="KW-0472">Membrane</keyword>
<name>A0A368XBI9_9BACI</name>
<keyword evidence="3" id="KW-1185">Reference proteome</keyword>
<feature type="transmembrane region" description="Helical" evidence="1">
    <location>
        <begin position="6"/>
        <end position="27"/>
    </location>
</feature>
<keyword evidence="1" id="KW-0812">Transmembrane</keyword>
<protein>
    <submittedName>
        <fullName evidence="2">Uncharacterized protein</fullName>
    </submittedName>
</protein>
<feature type="transmembrane region" description="Helical" evidence="1">
    <location>
        <begin position="57"/>
        <end position="76"/>
    </location>
</feature>
<sequence>MGELLGAIIIMTLFYQIIRLVLARFIVIETHKMLISFVLAGLIGELIWYLINGIISLYYILGAFIVYIGALVMYNLKLRRK</sequence>
<dbReference type="AlphaFoldDB" id="A0A368XBI9"/>
<proteinExistence type="predicted"/>
<comment type="caution">
    <text evidence="2">The sequence shown here is derived from an EMBL/GenBank/DDBJ whole genome shotgun (WGS) entry which is preliminary data.</text>
</comment>
<dbReference type="EMBL" id="QPJJ01000018">
    <property type="protein sequence ID" value="RCW63384.1"/>
    <property type="molecule type" value="Genomic_DNA"/>
</dbReference>
<organism evidence="2 3">
    <name type="scientific">Saliterribacillus persicus</name>
    <dbReference type="NCBI Taxonomy" id="930114"/>
    <lineage>
        <taxon>Bacteria</taxon>
        <taxon>Bacillati</taxon>
        <taxon>Bacillota</taxon>
        <taxon>Bacilli</taxon>
        <taxon>Bacillales</taxon>
        <taxon>Bacillaceae</taxon>
        <taxon>Saliterribacillus</taxon>
    </lineage>
</organism>
<accession>A0A368XBI9</accession>
<dbReference type="Proteomes" id="UP000252585">
    <property type="component" value="Unassembled WGS sequence"/>
</dbReference>
<gene>
    <name evidence="2" type="ORF">DFR57_11851</name>
</gene>
<evidence type="ECO:0000313" key="2">
    <source>
        <dbReference type="EMBL" id="RCW63384.1"/>
    </source>
</evidence>
<evidence type="ECO:0000313" key="3">
    <source>
        <dbReference type="Proteomes" id="UP000252585"/>
    </source>
</evidence>
<keyword evidence="1" id="KW-1133">Transmembrane helix</keyword>
<reference evidence="2 3" key="1">
    <citation type="submission" date="2018-07" db="EMBL/GenBank/DDBJ databases">
        <title>Genomic Encyclopedia of Type Strains, Phase IV (KMG-IV): sequencing the most valuable type-strain genomes for metagenomic binning, comparative biology and taxonomic classification.</title>
        <authorList>
            <person name="Goeker M."/>
        </authorList>
    </citation>
    <scope>NUCLEOTIDE SEQUENCE [LARGE SCALE GENOMIC DNA]</scope>
    <source>
        <strain evidence="2 3">DSM 27696</strain>
    </source>
</reference>
<evidence type="ECO:0000256" key="1">
    <source>
        <dbReference type="SAM" id="Phobius"/>
    </source>
</evidence>
<feature type="transmembrane region" description="Helical" evidence="1">
    <location>
        <begin position="34"/>
        <end position="51"/>
    </location>
</feature>
<dbReference type="RefSeq" id="WP_114354276.1">
    <property type="nucleotide sequence ID" value="NZ_QPJJ01000018.1"/>
</dbReference>